<feature type="compositionally biased region" description="Basic and acidic residues" evidence="5">
    <location>
        <begin position="54"/>
        <end position="67"/>
    </location>
</feature>
<feature type="compositionally biased region" description="Basic residues" evidence="5">
    <location>
        <begin position="353"/>
        <end position="365"/>
    </location>
</feature>
<keyword evidence="4" id="KW-0175">Coiled coil</keyword>
<dbReference type="Gene3D" id="1.25.40.20">
    <property type="entry name" value="Ankyrin repeat-containing domain"/>
    <property type="match status" value="1"/>
</dbReference>
<name>A0A1Q9EN35_SYMMI</name>
<dbReference type="PROSITE" id="PS50297">
    <property type="entry name" value="ANK_REP_REGION"/>
    <property type="match status" value="2"/>
</dbReference>
<feature type="region of interest" description="Disordered" evidence="5">
    <location>
        <begin position="1956"/>
        <end position="1975"/>
    </location>
</feature>
<keyword evidence="1" id="KW-0677">Repeat</keyword>
<feature type="transmembrane region" description="Helical" evidence="6">
    <location>
        <begin position="817"/>
        <end position="841"/>
    </location>
</feature>
<dbReference type="OrthoDB" id="430354at2759"/>
<comment type="caution">
    <text evidence="7">The sequence shown here is derived from an EMBL/GenBank/DDBJ whole genome shotgun (WGS) entry which is preliminary data.</text>
</comment>
<dbReference type="Proteomes" id="UP000186817">
    <property type="component" value="Unassembled WGS sequence"/>
</dbReference>
<feature type="region of interest" description="Disordered" evidence="5">
    <location>
        <begin position="322"/>
        <end position="374"/>
    </location>
</feature>
<evidence type="ECO:0000256" key="4">
    <source>
        <dbReference type="SAM" id="Coils"/>
    </source>
</evidence>
<feature type="compositionally biased region" description="Basic residues" evidence="5">
    <location>
        <begin position="1819"/>
        <end position="1834"/>
    </location>
</feature>
<dbReference type="EMBL" id="LSRX01000110">
    <property type="protein sequence ID" value="OLQ08781.1"/>
    <property type="molecule type" value="Genomic_DNA"/>
</dbReference>
<keyword evidence="6" id="KW-1133">Transmembrane helix</keyword>
<feature type="region of interest" description="Disordered" evidence="5">
    <location>
        <begin position="1806"/>
        <end position="1856"/>
    </location>
</feature>
<dbReference type="GO" id="GO:0085020">
    <property type="term" value="P:protein K6-linked ubiquitination"/>
    <property type="evidence" value="ECO:0007669"/>
    <property type="project" value="TreeGrafter"/>
</dbReference>
<dbReference type="PROSITE" id="PS50088">
    <property type="entry name" value="ANK_REPEAT"/>
    <property type="match status" value="2"/>
</dbReference>
<feature type="repeat" description="ANK" evidence="3">
    <location>
        <begin position="250"/>
        <end position="282"/>
    </location>
</feature>
<feature type="transmembrane region" description="Helical" evidence="6">
    <location>
        <begin position="847"/>
        <end position="868"/>
    </location>
</feature>
<dbReference type="InterPro" id="IPR002110">
    <property type="entry name" value="Ankyrin_rpt"/>
</dbReference>
<keyword evidence="2 3" id="KW-0040">ANK repeat</keyword>
<dbReference type="SUPFAM" id="SSF48403">
    <property type="entry name" value="Ankyrin repeat"/>
    <property type="match status" value="1"/>
</dbReference>
<evidence type="ECO:0000256" key="3">
    <source>
        <dbReference type="PROSITE-ProRule" id="PRU00023"/>
    </source>
</evidence>
<organism evidence="7 8">
    <name type="scientific">Symbiodinium microadriaticum</name>
    <name type="common">Dinoflagellate</name>
    <name type="synonym">Zooxanthella microadriatica</name>
    <dbReference type="NCBI Taxonomy" id="2951"/>
    <lineage>
        <taxon>Eukaryota</taxon>
        <taxon>Sar</taxon>
        <taxon>Alveolata</taxon>
        <taxon>Dinophyceae</taxon>
        <taxon>Suessiales</taxon>
        <taxon>Symbiodiniaceae</taxon>
        <taxon>Symbiodinium</taxon>
    </lineage>
</organism>
<feature type="region of interest" description="Disordered" evidence="5">
    <location>
        <begin position="1906"/>
        <end position="1928"/>
    </location>
</feature>
<keyword evidence="6" id="KW-0472">Membrane</keyword>
<evidence type="ECO:0000313" key="7">
    <source>
        <dbReference type="EMBL" id="OLQ08781.1"/>
    </source>
</evidence>
<dbReference type="PANTHER" id="PTHR24171">
    <property type="entry name" value="ANKYRIN REPEAT DOMAIN-CONTAINING PROTEIN 39-RELATED"/>
    <property type="match status" value="1"/>
</dbReference>
<evidence type="ECO:0000256" key="1">
    <source>
        <dbReference type="ARBA" id="ARBA00022737"/>
    </source>
</evidence>
<sequence>MQSLCRKSQIPIFMADGGTSADPPAAEAAKREDSQEQCEPTPEPVQLAEPGVKVSKDEESEQPEKLAEAPSESLAKEEASQKKPENLPKDELPDKQTAKVQSQRKGPNLLAELGLKVTTKGVLLPESRKTLLRRRRENRELALANGQAPQVLCLSAAAKRKARNRAERKPPGVLLDDVESELFYGAHQGSVASCTKAVAKGADVNVRTKADLDGVGTGASALHVAAVRGHEDVVAALLHAGSDPLAQTGRGETPVQLATRMGHVEVVKVLRSSGGTPTHVEGVSQLLTKAPPSWRDAQRKKLRKALDNESKWAAASGADRLALEPSPHSGQPQNGDARLAQPRGGDKGDKGGKGKKRQRSRKGKGKGKDDARGLQERFTKMWEKGHGFGRCQESVAQFPCVGTASKVWEVIAGLSVLHFYNVRQLNCTALLLQTTTPTDAPPKTGRVGTRDPPADLEAWRRMFWICGSCPLQRYGSSGDGGYLLCDLQNTTMAAAYSFGIDGRDEWGQEVAACTGATLFQFDCFNTTGAECRGQKMCPPTNFRAECLSVGGFHPYAVADRSLLLKVDIEGFEWDVFATAEPQLLVLLAMKLIRLVLELLLSSVGSLNPGRLSRDLVASLGNLSFVFCYADVDYLRVHIRSFEEPSQYFRLGGERGKQAGPGAASIFFGRQTSSDVADSFGSENAFYYSFYRQFLDSSDGFLLDTYSEVTIVNVFRGMQSLTASLPAAATFYCGGVFALYGVGIFTLLWMAGSIDAALLAAALYISCLKAADVEWVRGSHPSVSEPIQHFEYEECSHVSWMPPLRENCAVTFWGKLPLLFSFTGFLLLWQFSCFALLLQAGALHAMMLLQLISADFLAVVWSVLLSSFLRLGDTWAVRSPLFCVSVASAVALRLCAVMVCSRSFAPAVAAFIRGKHSESAGHALSLDGQLRVKELPAPLFAAGLLGALASIRRDFAAALRRLGALVSWLSWPWQKRTFTLLESPGAKVAVESGSHQTQSKDEEKVEREHVMSWVRKLGRTLRAKGLEVHGFAPGELCATHTTSQRDSGKAASGLINLSVTGALQSPGLGKVPADFGGSASTRYHDIISTKLLKGASRQAYVLVSLKDCFSVNEAGQSTSELVEMDEPDLLYRLGFDKASIPIERAWDQVPRGFQPRWLGRWYALLEVLADMKEPGVLSAGIYWRLRKLPVACSCAAEMLGVAEALRLMREASPSLAEPLQGTSLCMDLALPATGDGFRVGAVAAFEKWEIYFRKASEYTSSPKAVGFLAFARIKSRYMFVGFANKALTSFRRAAELEGSSPTGTTLCRVLSSMFAGFFASLISAGARLTRILVAVSCGLRSHQVRRHGSASNEHDRARTEDAVAIDESIAGHKCFAVFDGHGGLTRKAYEQPSHEWLTGYRKLQEAWGSVSTVDGWRQFLQHPGAADRIQAALPGDRMVVDKPNSRNNVHTATTTVCCRTAVLRAVEKISQLSKAAQRPRLSLRHPRAIGAFHEGTNATTTVAARLETTMVQKGEASEEDDKHAHQVDQVSASAQRGADSADHPRGDVVQMEAVNCQAADATILDDDASQRLKALGAALRAVPSPQGDFPEDHPFWRWQARFARHYRQNPEAVSRLKAYSLKPVILAMSDCIVLAGLLACPKDGVVVVLLDDKVPGVVVQKRRILCKVQEALLLAALLAVRLDIFVEAIYGEQGQLMCGYGDKDVYQLAFRLLGVKFHMVARMPEQKFRASGADVTVDPVLPFVLPEADALQRCDLQEDKANNLSCTATRGAGSPRAQSKVHASFLPRPAAPDFELRRLATEGSMAEADAAMDGEDHISTRARGRGRGRGKRRKEKGVAGSTAKAAPAAPPPSVEAQHNLSSNIQGLRFMQSARENEERKKQEKEQLRHIEEMQWVVEGFEAEVLAESSQEKRPAELRTGPPPLQLHRRSYKGFNGLVEQSMKDLLKKHAEMMTQAEEVEQASALRKMKQQRVTRS</sequence>
<evidence type="ECO:0000256" key="6">
    <source>
        <dbReference type="SAM" id="Phobius"/>
    </source>
</evidence>
<feature type="transmembrane region" description="Helical" evidence="6">
    <location>
        <begin position="728"/>
        <end position="749"/>
    </location>
</feature>
<feature type="compositionally biased region" description="Basic and acidic residues" evidence="5">
    <location>
        <begin position="74"/>
        <end position="97"/>
    </location>
</feature>
<feature type="region of interest" description="Disordered" evidence="5">
    <location>
        <begin position="1511"/>
        <end position="1543"/>
    </location>
</feature>
<evidence type="ECO:0000256" key="2">
    <source>
        <dbReference type="ARBA" id="ARBA00023043"/>
    </source>
</evidence>
<feature type="region of interest" description="Disordered" evidence="5">
    <location>
        <begin position="1766"/>
        <end position="1785"/>
    </location>
</feature>
<protein>
    <submittedName>
        <fullName evidence="7">Ankyrin repeat, SAM and basic leucine zipper domain-containing protein 1</fullName>
    </submittedName>
</protein>
<reference evidence="7 8" key="1">
    <citation type="submission" date="2016-02" db="EMBL/GenBank/DDBJ databases">
        <title>Genome analysis of coral dinoflagellate symbionts highlights evolutionary adaptations to a symbiotic lifestyle.</title>
        <authorList>
            <person name="Aranda M."/>
            <person name="Li Y."/>
            <person name="Liew Y.J."/>
            <person name="Baumgarten S."/>
            <person name="Simakov O."/>
            <person name="Wilson M."/>
            <person name="Piel J."/>
            <person name="Ashoor H."/>
            <person name="Bougouffa S."/>
            <person name="Bajic V.B."/>
            <person name="Ryu T."/>
            <person name="Ravasi T."/>
            <person name="Bayer T."/>
            <person name="Micklem G."/>
            <person name="Kim H."/>
            <person name="Bhak J."/>
            <person name="Lajeunesse T.C."/>
            <person name="Voolstra C.R."/>
        </authorList>
    </citation>
    <scope>NUCLEOTIDE SEQUENCE [LARGE SCALE GENOMIC DNA]</scope>
    <source>
        <strain evidence="7 8">CCMP2467</strain>
    </source>
</reference>
<dbReference type="PANTHER" id="PTHR24171:SF8">
    <property type="entry name" value="BRCA1-ASSOCIATED RING DOMAIN PROTEIN 1"/>
    <property type="match status" value="1"/>
</dbReference>
<dbReference type="SMART" id="SM00248">
    <property type="entry name" value="ANK"/>
    <property type="match status" value="2"/>
</dbReference>
<gene>
    <name evidence="7" type="primary">ASZ1</name>
    <name evidence="7" type="ORF">AK812_SmicGene7678</name>
</gene>
<accession>A0A1Q9EN35</accession>
<feature type="repeat" description="ANK" evidence="3">
    <location>
        <begin position="217"/>
        <end position="249"/>
    </location>
</feature>
<feature type="coiled-coil region" evidence="4">
    <location>
        <begin position="1866"/>
        <end position="1893"/>
    </location>
</feature>
<proteinExistence type="predicted"/>
<keyword evidence="6" id="KW-0812">Transmembrane</keyword>
<dbReference type="GO" id="GO:0004842">
    <property type="term" value="F:ubiquitin-protein transferase activity"/>
    <property type="evidence" value="ECO:0007669"/>
    <property type="project" value="TreeGrafter"/>
</dbReference>
<feature type="region of interest" description="Disordered" evidence="5">
    <location>
        <begin position="274"/>
        <end position="300"/>
    </location>
</feature>
<dbReference type="InterPro" id="IPR036770">
    <property type="entry name" value="Ankyrin_rpt-contain_sf"/>
</dbReference>
<dbReference type="Pfam" id="PF10175">
    <property type="entry name" value="MPP6"/>
    <property type="match status" value="1"/>
</dbReference>
<keyword evidence="8" id="KW-1185">Reference proteome</keyword>
<evidence type="ECO:0000313" key="8">
    <source>
        <dbReference type="Proteomes" id="UP000186817"/>
    </source>
</evidence>
<feature type="compositionally biased region" description="Basic residues" evidence="5">
    <location>
        <begin position="1965"/>
        <end position="1975"/>
    </location>
</feature>
<feature type="transmembrane region" description="Helical" evidence="6">
    <location>
        <begin position="880"/>
        <end position="898"/>
    </location>
</feature>
<feature type="region of interest" description="Disordered" evidence="5">
    <location>
        <begin position="1"/>
        <end position="105"/>
    </location>
</feature>
<evidence type="ECO:0000256" key="5">
    <source>
        <dbReference type="SAM" id="MobiDB-lite"/>
    </source>
</evidence>
<dbReference type="Pfam" id="PF13637">
    <property type="entry name" value="Ank_4"/>
    <property type="match status" value="1"/>
</dbReference>